<dbReference type="OrthoDB" id="7764603at2759"/>
<keyword evidence="5" id="KW-1185">Reference proteome</keyword>
<dbReference type="PROSITE" id="PS51915">
    <property type="entry name" value="ZAD"/>
    <property type="match status" value="1"/>
</dbReference>
<dbReference type="PROSITE" id="PS00028">
    <property type="entry name" value="ZINC_FINGER_C2H2_1"/>
    <property type="match status" value="1"/>
</dbReference>
<dbReference type="AlphaFoldDB" id="A0A6J2Y1Q1"/>
<evidence type="ECO:0000313" key="6">
    <source>
        <dbReference type="RefSeq" id="XP_030757637.1"/>
    </source>
</evidence>
<dbReference type="RefSeq" id="XP_030757637.1">
    <property type="nucleotide sequence ID" value="XM_030901777.1"/>
</dbReference>
<dbReference type="SMART" id="SM00868">
    <property type="entry name" value="zf-AD"/>
    <property type="match status" value="1"/>
</dbReference>
<name>A0A6J2Y1Q1_SITOR</name>
<feature type="domain" description="C2H2-type" evidence="3">
    <location>
        <begin position="188"/>
        <end position="216"/>
    </location>
</feature>
<organism evidence="5 6">
    <name type="scientific">Sitophilus oryzae</name>
    <name type="common">Rice weevil</name>
    <name type="synonym">Curculio oryzae</name>
    <dbReference type="NCBI Taxonomy" id="7048"/>
    <lineage>
        <taxon>Eukaryota</taxon>
        <taxon>Metazoa</taxon>
        <taxon>Ecdysozoa</taxon>
        <taxon>Arthropoda</taxon>
        <taxon>Hexapoda</taxon>
        <taxon>Insecta</taxon>
        <taxon>Pterygota</taxon>
        <taxon>Neoptera</taxon>
        <taxon>Endopterygota</taxon>
        <taxon>Coleoptera</taxon>
        <taxon>Polyphaga</taxon>
        <taxon>Cucujiformia</taxon>
        <taxon>Curculionidae</taxon>
        <taxon>Dryophthorinae</taxon>
        <taxon>Sitophilus</taxon>
    </lineage>
</organism>
<dbReference type="GO" id="GO:0005634">
    <property type="term" value="C:nucleus"/>
    <property type="evidence" value="ECO:0007669"/>
    <property type="project" value="InterPro"/>
</dbReference>
<accession>A0A6J2Y1Q1</accession>
<evidence type="ECO:0000259" key="4">
    <source>
        <dbReference type="PROSITE" id="PS51915"/>
    </source>
</evidence>
<dbReference type="SUPFAM" id="SSF57716">
    <property type="entry name" value="Glucocorticoid receptor-like (DNA-binding domain)"/>
    <property type="match status" value="1"/>
</dbReference>
<feature type="binding site" evidence="2">
    <location>
        <position position="13"/>
    </location>
    <ligand>
        <name>Zn(2+)</name>
        <dbReference type="ChEBI" id="CHEBI:29105"/>
    </ligand>
</feature>
<dbReference type="GO" id="GO:0008270">
    <property type="term" value="F:zinc ion binding"/>
    <property type="evidence" value="ECO:0007669"/>
    <property type="project" value="UniProtKB-UniRule"/>
</dbReference>
<proteinExistence type="predicted"/>
<evidence type="ECO:0000256" key="2">
    <source>
        <dbReference type="PROSITE-ProRule" id="PRU01263"/>
    </source>
</evidence>
<dbReference type="InterPro" id="IPR012934">
    <property type="entry name" value="Znf_AD"/>
</dbReference>
<feature type="domain" description="ZAD" evidence="4">
    <location>
        <begin position="8"/>
        <end position="86"/>
    </location>
</feature>
<reference evidence="6" key="1">
    <citation type="submission" date="2025-08" db="UniProtKB">
        <authorList>
            <consortium name="RefSeq"/>
        </authorList>
    </citation>
    <scope>IDENTIFICATION</scope>
    <source>
        <tissue evidence="6">Gonads</tissue>
    </source>
</reference>
<keyword evidence="2" id="KW-0862">Zinc</keyword>
<feature type="binding site" evidence="2">
    <location>
        <position position="10"/>
    </location>
    <ligand>
        <name>Zn(2+)</name>
        <dbReference type="ChEBI" id="CHEBI:29105"/>
    </ligand>
</feature>
<dbReference type="Proteomes" id="UP000504635">
    <property type="component" value="Unplaced"/>
</dbReference>
<keyword evidence="1" id="KW-0863">Zinc-finger</keyword>
<dbReference type="InterPro" id="IPR013087">
    <property type="entry name" value="Znf_C2H2_type"/>
</dbReference>
<feature type="binding site" evidence="2">
    <location>
        <position position="62"/>
    </location>
    <ligand>
        <name>Zn(2+)</name>
        <dbReference type="ChEBI" id="CHEBI:29105"/>
    </ligand>
</feature>
<protein>
    <submittedName>
        <fullName evidence="6">Uncharacterized protein LOC115883418</fullName>
    </submittedName>
</protein>
<dbReference type="Gene3D" id="3.40.1800.20">
    <property type="match status" value="1"/>
</dbReference>
<evidence type="ECO:0000313" key="5">
    <source>
        <dbReference type="Proteomes" id="UP000504635"/>
    </source>
</evidence>
<evidence type="ECO:0000256" key="1">
    <source>
        <dbReference type="PROSITE-ProRule" id="PRU00042"/>
    </source>
</evidence>
<dbReference type="SMART" id="SM00355">
    <property type="entry name" value="ZnF_C2H2"/>
    <property type="match status" value="1"/>
</dbReference>
<dbReference type="InParanoid" id="A0A6J2Y1Q1"/>
<evidence type="ECO:0000259" key="3">
    <source>
        <dbReference type="PROSITE" id="PS50157"/>
    </source>
</evidence>
<sequence>MDLRCYKNSCRLCLKPLLTQVKNIFTNSIEGYTDSLIDIIFSLFGVQLNDERKYPQYICRKCLTEVENMLLFKEDFLRNQNILYNLFCNSDSRSQEVQDDDIIIIEDTEDFQPSILTELHERTSTELQERPVPEQEYIKVPKIFLKQISPKVRLKRLENQVQFTNILETKKTYLNKTIYAPRKQVFSQICTICDKTFRYKLQLQVHYKKKHKHVKENDKCLRNSGVEDNDVIEIKENGIENCESDHKSFRTKVLSPNHATTPGTSLPYNQTTFLKNLNLVTHEKAQIIKTKLSQKVLKRRLKKYWVKKQLSCTKINSRIVNKRSQPKANLKQNTIKRSLTFLNRYGYRKSENDIKKPSSISSDEKLKSIKRSPSLEANCKLLGEQSETDSTKNVCDILKIEIAPLENLQTSKNIDNDCVVKNKNLPLSPGECKLHLKRYGQDTLQLRTKNKLETHLNVGSCDLHKFGKTNDFEQFLQHNIKNPDICSKKHGGSFELPKKNHIEMSLDNHTNINNPKTNQSEETFYISNSNIINPDHCKDSNDNFGLFVKKPIEQNAEYHTSKNNPKRGNAAIELFPKYSIKSTDFNKKSSYDTFKLPIRNHLEGSLKRNASPKHKSHICQSGKETTNQFSEKNFDVYKRISKGTFELPERNCKVKNQESLMNKDSPKSKSAGNIINVSVENEKKNSNDADCELRSGTFRSPERNGNNITGWKIRWHDSNRIKIVKNTNLPLSSREYNHQFKKYRPDTLELLSKDMLNFNTGTNLLNSLERATGSKHKSITDQSEKETTHQFSEKHFDIYKRISNGTFELQKRNCKINNQESQMNKDLESKSASNIINKDNELQNSAFEFPKRIGDNLIGWKVRWHDNNRLINVKNKNLQRLSHKYKHQFEKYGQGTLELLSKNMLEKNVKRGRGRPRKKIDFENV</sequence>
<dbReference type="PROSITE" id="PS50157">
    <property type="entry name" value="ZINC_FINGER_C2H2_2"/>
    <property type="match status" value="1"/>
</dbReference>
<keyword evidence="2" id="KW-0479">Metal-binding</keyword>
<dbReference type="KEGG" id="soy:115883418"/>
<feature type="binding site" evidence="2">
    <location>
        <position position="59"/>
    </location>
    <ligand>
        <name>Zn(2+)</name>
        <dbReference type="ChEBI" id="CHEBI:29105"/>
    </ligand>
</feature>
<dbReference type="GeneID" id="115883418"/>
<gene>
    <name evidence="6" type="primary">LOC115883418</name>
</gene>
<dbReference type="Pfam" id="PF07776">
    <property type="entry name" value="zf-AD"/>
    <property type="match status" value="1"/>
</dbReference>